<protein>
    <submittedName>
        <fullName evidence="2">Uncharacterized protein</fullName>
    </submittedName>
</protein>
<keyword evidence="3" id="KW-1185">Reference proteome</keyword>
<dbReference type="Proteomes" id="UP001501627">
    <property type="component" value="Unassembled WGS sequence"/>
</dbReference>
<dbReference type="EMBL" id="BAABBP010000049">
    <property type="protein sequence ID" value="GAA4006175.1"/>
    <property type="molecule type" value="Genomic_DNA"/>
</dbReference>
<accession>A0ABP7S3S5</accession>
<feature type="region of interest" description="Disordered" evidence="1">
    <location>
        <begin position="44"/>
        <end position="81"/>
    </location>
</feature>
<sequence>MLAVELDLGLGVDGAQQAGDQGRVGFVGGGVKLQDVHENLVGAETGGRMGFGSRQFTQPPRLMGEWPQRAGGFRGGGGGSAAARHEQWTAVFVYL</sequence>
<organism evidence="2 3">
    <name type="scientific">Comamonas faecalis</name>
    <dbReference type="NCBI Taxonomy" id="1387849"/>
    <lineage>
        <taxon>Bacteria</taxon>
        <taxon>Pseudomonadati</taxon>
        <taxon>Pseudomonadota</taxon>
        <taxon>Betaproteobacteria</taxon>
        <taxon>Burkholderiales</taxon>
        <taxon>Comamonadaceae</taxon>
        <taxon>Comamonas</taxon>
    </lineage>
</organism>
<evidence type="ECO:0000313" key="3">
    <source>
        <dbReference type="Proteomes" id="UP001501627"/>
    </source>
</evidence>
<evidence type="ECO:0000313" key="2">
    <source>
        <dbReference type="EMBL" id="GAA4006175.1"/>
    </source>
</evidence>
<name>A0ABP7S3S5_9BURK</name>
<proteinExistence type="predicted"/>
<evidence type="ECO:0000256" key="1">
    <source>
        <dbReference type="SAM" id="MobiDB-lite"/>
    </source>
</evidence>
<reference evidence="3" key="1">
    <citation type="journal article" date="2019" name="Int. J. Syst. Evol. Microbiol.">
        <title>The Global Catalogue of Microorganisms (GCM) 10K type strain sequencing project: providing services to taxonomists for standard genome sequencing and annotation.</title>
        <authorList>
            <consortium name="The Broad Institute Genomics Platform"/>
            <consortium name="The Broad Institute Genome Sequencing Center for Infectious Disease"/>
            <person name="Wu L."/>
            <person name="Ma J."/>
        </authorList>
    </citation>
    <scope>NUCLEOTIDE SEQUENCE [LARGE SCALE GENOMIC DNA]</scope>
    <source>
        <strain evidence="3">JCM 17561</strain>
    </source>
</reference>
<comment type="caution">
    <text evidence="2">The sequence shown here is derived from an EMBL/GenBank/DDBJ whole genome shotgun (WGS) entry which is preliminary data.</text>
</comment>
<gene>
    <name evidence="2" type="ORF">GCM10022279_32740</name>
</gene>